<reference evidence="1" key="1">
    <citation type="submission" date="2018-02" db="EMBL/GenBank/DDBJ databases">
        <title>Rhizophora mucronata_Transcriptome.</title>
        <authorList>
            <person name="Meera S.P."/>
            <person name="Sreeshan A."/>
            <person name="Augustine A."/>
        </authorList>
    </citation>
    <scope>NUCLEOTIDE SEQUENCE</scope>
    <source>
        <tissue evidence="1">Leaf</tissue>
    </source>
</reference>
<name>A0A2P2PQS1_RHIMU</name>
<organism evidence="1">
    <name type="scientific">Rhizophora mucronata</name>
    <name type="common">Asiatic mangrove</name>
    <dbReference type="NCBI Taxonomy" id="61149"/>
    <lineage>
        <taxon>Eukaryota</taxon>
        <taxon>Viridiplantae</taxon>
        <taxon>Streptophyta</taxon>
        <taxon>Embryophyta</taxon>
        <taxon>Tracheophyta</taxon>
        <taxon>Spermatophyta</taxon>
        <taxon>Magnoliopsida</taxon>
        <taxon>eudicotyledons</taxon>
        <taxon>Gunneridae</taxon>
        <taxon>Pentapetalae</taxon>
        <taxon>rosids</taxon>
        <taxon>fabids</taxon>
        <taxon>Malpighiales</taxon>
        <taxon>Rhizophoraceae</taxon>
        <taxon>Rhizophora</taxon>
    </lineage>
</organism>
<dbReference type="AlphaFoldDB" id="A0A2P2PQS1"/>
<dbReference type="EMBL" id="GGEC01076604">
    <property type="protein sequence ID" value="MBX57088.1"/>
    <property type="molecule type" value="Transcribed_RNA"/>
</dbReference>
<proteinExistence type="predicted"/>
<protein>
    <submittedName>
        <fullName evidence="1">Uncharacterized protein</fullName>
    </submittedName>
</protein>
<accession>A0A2P2PQS1</accession>
<sequence length="31" mass="3840">MELVFLFHRCIRYMRHDIVYATWISGHNCVK</sequence>
<evidence type="ECO:0000313" key="1">
    <source>
        <dbReference type="EMBL" id="MBX57088.1"/>
    </source>
</evidence>